<protein>
    <submittedName>
        <fullName evidence="2">Uncharacterized protein</fullName>
    </submittedName>
</protein>
<gene>
    <name evidence="2" type="ORF">C8N44_104138</name>
</gene>
<evidence type="ECO:0000256" key="1">
    <source>
        <dbReference type="SAM" id="Phobius"/>
    </source>
</evidence>
<evidence type="ECO:0000313" key="2">
    <source>
        <dbReference type="EMBL" id="PTX50780.1"/>
    </source>
</evidence>
<proteinExistence type="predicted"/>
<dbReference type="Proteomes" id="UP000244069">
    <property type="component" value="Unassembled WGS sequence"/>
</dbReference>
<dbReference type="RefSeq" id="WP_107974986.1">
    <property type="nucleotide sequence ID" value="NZ_BMEZ01000004.1"/>
</dbReference>
<keyword evidence="1" id="KW-0472">Membrane</keyword>
<accession>A0A2T6B3X6</accession>
<organism evidence="2 3">
    <name type="scientific">Allosediminivita pacifica</name>
    <dbReference type="NCBI Taxonomy" id="1267769"/>
    <lineage>
        <taxon>Bacteria</taxon>
        <taxon>Pseudomonadati</taxon>
        <taxon>Pseudomonadota</taxon>
        <taxon>Alphaproteobacteria</taxon>
        <taxon>Rhodobacterales</taxon>
        <taxon>Paracoccaceae</taxon>
        <taxon>Allosediminivita</taxon>
    </lineage>
</organism>
<dbReference type="EMBL" id="QBKN01000004">
    <property type="protein sequence ID" value="PTX50780.1"/>
    <property type="molecule type" value="Genomic_DNA"/>
</dbReference>
<feature type="transmembrane region" description="Helical" evidence="1">
    <location>
        <begin position="30"/>
        <end position="53"/>
    </location>
</feature>
<reference evidence="2 3" key="1">
    <citation type="submission" date="2018-04" db="EMBL/GenBank/DDBJ databases">
        <title>Genomic Encyclopedia of Archaeal and Bacterial Type Strains, Phase II (KMG-II): from individual species to whole genera.</title>
        <authorList>
            <person name="Goeker M."/>
        </authorList>
    </citation>
    <scope>NUCLEOTIDE SEQUENCE [LARGE SCALE GENOMIC DNA]</scope>
    <source>
        <strain evidence="2 3">DSM 29329</strain>
    </source>
</reference>
<sequence length="65" mass="6486">MATIIIFLGGSLLGFGAGFAGWITGQMSLFSAFGLYIAASLTMSLLSVAFVAYSSGGNDVAGEGV</sequence>
<evidence type="ECO:0000313" key="3">
    <source>
        <dbReference type="Proteomes" id="UP000244069"/>
    </source>
</evidence>
<keyword evidence="1" id="KW-0812">Transmembrane</keyword>
<keyword evidence="1" id="KW-1133">Transmembrane helix</keyword>
<keyword evidence="3" id="KW-1185">Reference proteome</keyword>
<comment type="caution">
    <text evidence="2">The sequence shown here is derived from an EMBL/GenBank/DDBJ whole genome shotgun (WGS) entry which is preliminary data.</text>
</comment>
<name>A0A2T6B3X6_9RHOB</name>
<dbReference type="AlphaFoldDB" id="A0A2T6B3X6"/>